<evidence type="ECO:0000313" key="3">
    <source>
        <dbReference type="Proteomes" id="UP000028725"/>
    </source>
</evidence>
<reference evidence="2 3" key="1">
    <citation type="submission" date="2014-04" db="EMBL/GenBank/DDBJ databases">
        <title>Genome assembly of Hyalangium minutum DSM 14724.</title>
        <authorList>
            <person name="Sharma G."/>
            <person name="Subramanian S."/>
        </authorList>
    </citation>
    <scope>NUCLEOTIDE SEQUENCE [LARGE SCALE GENOMIC DNA]</scope>
    <source>
        <strain evidence="2 3">DSM 14724</strain>
    </source>
</reference>
<proteinExistence type="predicted"/>
<keyword evidence="3" id="KW-1185">Reference proteome</keyword>
<organism evidence="2 3">
    <name type="scientific">Hyalangium minutum</name>
    <dbReference type="NCBI Taxonomy" id="394096"/>
    <lineage>
        <taxon>Bacteria</taxon>
        <taxon>Pseudomonadati</taxon>
        <taxon>Myxococcota</taxon>
        <taxon>Myxococcia</taxon>
        <taxon>Myxococcales</taxon>
        <taxon>Cystobacterineae</taxon>
        <taxon>Archangiaceae</taxon>
        <taxon>Hyalangium</taxon>
    </lineage>
</organism>
<protein>
    <submittedName>
        <fullName evidence="2">Uncharacterized protein</fullName>
    </submittedName>
</protein>
<accession>A0A085W6J7</accession>
<dbReference type="AlphaFoldDB" id="A0A085W6J7"/>
<evidence type="ECO:0000313" key="2">
    <source>
        <dbReference type="EMBL" id="KFE63310.1"/>
    </source>
</evidence>
<feature type="region of interest" description="Disordered" evidence="1">
    <location>
        <begin position="1"/>
        <end position="22"/>
    </location>
</feature>
<name>A0A085W6J7_9BACT</name>
<gene>
    <name evidence="2" type="ORF">DB31_2903</name>
</gene>
<dbReference type="Proteomes" id="UP000028725">
    <property type="component" value="Unassembled WGS sequence"/>
</dbReference>
<evidence type="ECO:0000256" key="1">
    <source>
        <dbReference type="SAM" id="MobiDB-lite"/>
    </source>
</evidence>
<sequence length="50" mass="5577">MFGATGKNAGGEEERYFGWMPIPPDTSLQPTIFKRSQARARELKEAVGLH</sequence>
<dbReference type="EMBL" id="JMCB01000018">
    <property type="protein sequence ID" value="KFE63310.1"/>
    <property type="molecule type" value="Genomic_DNA"/>
</dbReference>
<comment type="caution">
    <text evidence="2">The sequence shown here is derived from an EMBL/GenBank/DDBJ whole genome shotgun (WGS) entry which is preliminary data.</text>
</comment>